<sequence>MRPPELQVKIVLMNLTTKVKEIMMALELLVVELLIAEVVSGAYYYSNSDNALFEVGRRAREASPFFRDRRSLLYEEEIKLVREEKPSLELNY</sequence>
<evidence type="ECO:0000313" key="1">
    <source>
        <dbReference type="EMBL" id="RCN45263.1"/>
    </source>
</evidence>
<comment type="caution">
    <text evidence="1">The sequence shown here is derived from an EMBL/GenBank/DDBJ whole genome shotgun (WGS) entry which is preliminary data.</text>
</comment>
<gene>
    <name evidence="1" type="ORF">ANCCAN_08763</name>
</gene>
<keyword evidence="2" id="KW-1185">Reference proteome</keyword>
<accession>A0A368GLK6</accession>
<name>A0A368GLK6_ANCCA</name>
<organism evidence="1 2">
    <name type="scientific">Ancylostoma caninum</name>
    <name type="common">Dog hookworm</name>
    <dbReference type="NCBI Taxonomy" id="29170"/>
    <lineage>
        <taxon>Eukaryota</taxon>
        <taxon>Metazoa</taxon>
        <taxon>Ecdysozoa</taxon>
        <taxon>Nematoda</taxon>
        <taxon>Chromadorea</taxon>
        <taxon>Rhabditida</taxon>
        <taxon>Rhabditina</taxon>
        <taxon>Rhabditomorpha</taxon>
        <taxon>Strongyloidea</taxon>
        <taxon>Ancylostomatidae</taxon>
        <taxon>Ancylostomatinae</taxon>
        <taxon>Ancylostoma</taxon>
    </lineage>
</organism>
<evidence type="ECO:0000313" key="2">
    <source>
        <dbReference type="Proteomes" id="UP000252519"/>
    </source>
</evidence>
<protein>
    <submittedName>
        <fullName evidence="1">Uncharacterized protein</fullName>
    </submittedName>
</protein>
<dbReference type="AlphaFoldDB" id="A0A368GLK6"/>
<dbReference type="Proteomes" id="UP000252519">
    <property type="component" value="Unassembled WGS sequence"/>
</dbReference>
<proteinExistence type="predicted"/>
<dbReference type="EMBL" id="JOJR01000106">
    <property type="protein sequence ID" value="RCN45263.1"/>
    <property type="molecule type" value="Genomic_DNA"/>
</dbReference>
<reference evidence="1 2" key="1">
    <citation type="submission" date="2014-10" db="EMBL/GenBank/DDBJ databases">
        <title>Draft genome of the hookworm Ancylostoma caninum.</title>
        <authorList>
            <person name="Mitreva M."/>
        </authorList>
    </citation>
    <scope>NUCLEOTIDE SEQUENCE [LARGE SCALE GENOMIC DNA]</scope>
    <source>
        <strain evidence="1 2">Baltimore</strain>
    </source>
</reference>